<dbReference type="InterPro" id="IPR022385">
    <property type="entry name" value="Rhs_assc_core"/>
</dbReference>
<dbReference type="NCBIfam" id="TIGR03696">
    <property type="entry name" value="Rhs_assc_core"/>
    <property type="match status" value="1"/>
</dbReference>
<feature type="region of interest" description="Disordered" evidence="1">
    <location>
        <begin position="355"/>
        <end position="392"/>
    </location>
</feature>
<feature type="non-terminal residue" evidence="2">
    <location>
        <position position="1"/>
    </location>
</feature>
<evidence type="ECO:0000313" key="3">
    <source>
        <dbReference type="Proteomes" id="UP001468798"/>
    </source>
</evidence>
<protein>
    <submittedName>
        <fullName evidence="2">RHS repeat-associated core domain-containing protein</fullName>
    </submittedName>
</protein>
<dbReference type="Gene3D" id="2.180.10.10">
    <property type="entry name" value="RHS repeat-associated core"/>
    <property type="match status" value="1"/>
</dbReference>
<evidence type="ECO:0000256" key="1">
    <source>
        <dbReference type="SAM" id="MobiDB-lite"/>
    </source>
</evidence>
<name>A0ABU9NX15_9FLAO</name>
<reference evidence="2 3" key="1">
    <citation type="submission" date="2024-03" db="EMBL/GenBank/DDBJ databases">
        <title>Two novel species of the genus Flavobacterium exhibiting potentially degradation of complex polysaccharides.</title>
        <authorList>
            <person name="Lian X."/>
        </authorList>
    </citation>
    <scope>NUCLEOTIDE SEQUENCE [LARGE SCALE GENOMIC DNA]</scope>
    <source>
        <strain evidence="2 3">N6</strain>
    </source>
</reference>
<dbReference type="Proteomes" id="UP001468798">
    <property type="component" value="Unassembled WGS sequence"/>
</dbReference>
<proteinExistence type="predicted"/>
<dbReference type="PANTHER" id="PTHR32305:SF15">
    <property type="entry name" value="PROTEIN RHSA-RELATED"/>
    <property type="match status" value="1"/>
</dbReference>
<evidence type="ECO:0000313" key="2">
    <source>
        <dbReference type="EMBL" id="MEM0578781.1"/>
    </source>
</evidence>
<accession>A0ABU9NX15</accession>
<dbReference type="RefSeq" id="WP_342693583.1">
    <property type="nucleotide sequence ID" value="NZ_JBCGDP010000043.1"/>
</dbReference>
<sequence>KRYELSNHLGNVLSVISDRSLVGANNTLTPDVLSYSDYYPFGSLVPNRHGSSGSYRYGFQGQEKDDELKGEGNSLNYTFRMHDPRVGRFFAVDPLASEFPHLTPYQFASNSPIVLKEIEGKEGEIYILDLKKTSPVLKLIERKDFKWWPDAIEPDYKTVIVKGANNSELKLTFTYYGSTGAFHNGEFGDGPNILDWNKFEENPVAALASGKYVAEDEIKGSLIRDLAMMVVFHRIITSGTKGKAIVNEGNGGNGVSFRNFSGLPGKSGMKLEGRLSAEAMKELTNRFGVEFAQVYKLGKGKNGSGGTYYLYSGNANSVNIQGILDGKSILINHTHPAGSSIASKADLKLLENIENSGSPQRSSEIIPIGKKETSRFNKSGENTTDKNRRLKN</sequence>
<comment type="caution">
    <text evidence="2">The sequence shown here is derived from an EMBL/GenBank/DDBJ whole genome shotgun (WGS) entry which is preliminary data.</text>
</comment>
<feature type="compositionally biased region" description="Basic and acidic residues" evidence="1">
    <location>
        <begin position="383"/>
        <end position="392"/>
    </location>
</feature>
<keyword evidence="3" id="KW-1185">Reference proteome</keyword>
<dbReference type="EMBL" id="JBCGDP010000043">
    <property type="protein sequence ID" value="MEM0578781.1"/>
    <property type="molecule type" value="Genomic_DNA"/>
</dbReference>
<dbReference type="PANTHER" id="PTHR32305">
    <property type="match status" value="1"/>
</dbReference>
<dbReference type="InterPro" id="IPR050708">
    <property type="entry name" value="T6SS_VgrG/RHS"/>
</dbReference>
<gene>
    <name evidence="2" type="ORF">WFZ86_19925</name>
</gene>
<organism evidence="2 3">
    <name type="scientific">Flavobacterium polysaccharolyticum</name>
    <dbReference type="NCBI Taxonomy" id="3133148"/>
    <lineage>
        <taxon>Bacteria</taxon>
        <taxon>Pseudomonadati</taxon>
        <taxon>Bacteroidota</taxon>
        <taxon>Flavobacteriia</taxon>
        <taxon>Flavobacteriales</taxon>
        <taxon>Flavobacteriaceae</taxon>
        <taxon>Flavobacterium</taxon>
    </lineage>
</organism>